<gene>
    <name evidence="3" type="ORF">LKD71_15365</name>
</gene>
<evidence type="ECO:0000313" key="3">
    <source>
        <dbReference type="EMBL" id="MCC2191155.1"/>
    </source>
</evidence>
<sequence>MKEKKGIAGLFLAGVLLANGTAVSAAEVKNLEVNRMPSGDMAEYTPSKPMELLSGQDAAELDAIMQAYNAGGSSLNKNASGSYYYYENLDPVAKEIYDVMLGVAQDPVSEGNIGLMMTDIDPTGQDYYYEFNVAYRALCFDHPELFWLYAGQEAEMVYLSEAVNYGGFYFVYIKMAEPFTNYETQMNAFNAAAASFLADINQDASDYEIVRQIHDKLIDLVNYNDPVGDGEVEWDRGQDLAHTAYGCLVADSSGNPNYAVCDGYTLAMEYLLQQCGIEAAFIGGMAGSSQADAGGHAWNIVKIENVWYEVDATWDDAGSQEDDLTPGTEEYQYFMEALNDPEYREKLDHFLFLVSTDTITHFVPGDEYKYITSDGMYEIQMVQESVHIRLNNSEWGSDCDSAIIALAPNAMQSYR</sequence>
<organism evidence="3 4">
    <name type="scientific">Fusicatenibacter faecihominis</name>
    <dbReference type="NCBI Taxonomy" id="2881276"/>
    <lineage>
        <taxon>Bacteria</taxon>
        <taxon>Bacillati</taxon>
        <taxon>Bacillota</taxon>
        <taxon>Clostridia</taxon>
        <taxon>Lachnospirales</taxon>
        <taxon>Lachnospiraceae</taxon>
        <taxon>Fusicatenibacter</taxon>
    </lineage>
</organism>
<dbReference type="Gene3D" id="3.10.620.30">
    <property type="match status" value="1"/>
</dbReference>
<dbReference type="Pfam" id="PF01841">
    <property type="entry name" value="Transglut_core"/>
    <property type="match status" value="1"/>
</dbReference>
<dbReference type="RefSeq" id="WP_178047219.1">
    <property type="nucleotide sequence ID" value="NZ_JAJEPR010000040.1"/>
</dbReference>
<feature type="signal peptide" evidence="1">
    <location>
        <begin position="1"/>
        <end position="25"/>
    </location>
</feature>
<dbReference type="SUPFAM" id="SSF54001">
    <property type="entry name" value="Cysteine proteinases"/>
    <property type="match status" value="1"/>
</dbReference>
<dbReference type="InterPro" id="IPR038765">
    <property type="entry name" value="Papain-like_cys_pep_sf"/>
</dbReference>
<dbReference type="AlphaFoldDB" id="A0AAE3DVB3"/>
<feature type="domain" description="Transglutaminase-like" evidence="2">
    <location>
        <begin position="253"/>
        <end position="314"/>
    </location>
</feature>
<feature type="chain" id="PRO_5042266985" description="Transglutaminase-like domain-containing protein" evidence="1">
    <location>
        <begin position="26"/>
        <end position="415"/>
    </location>
</feature>
<evidence type="ECO:0000313" key="4">
    <source>
        <dbReference type="Proteomes" id="UP001197875"/>
    </source>
</evidence>
<comment type="caution">
    <text evidence="3">The sequence shown here is derived from an EMBL/GenBank/DDBJ whole genome shotgun (WGS) entry which is preliminary data.</text>
</comment>
<reference evidence="3 4" key="1">
    <citation type="submission" date="2021-10" db="EMBL/GenBank/DDBJ databases">
        <title>Anaerobic single-cell dispensing facilitates the cultivation of human gut bacteria.</title>
        <authorList>
            <person name="Afrizal A."/>
        </authorList>
    </citation>
    <scope>NUCLEOTIDE SEQUENCE [LARGE SCALE GENOMIC DNA]</scope>
    <source>
        <strain evidence="3 4">CLA-AA-H277</strain>
    </source>
</reference>
<dbReference type="SMART" id="SM00460">
    <property type="entry name" value="TGc"/>
    <property type="match status" value="1"/>
</dbReference>
<dbReference type="Proteomes" id="UP001197875">
    <property type="component" value="Unassembled WGS sequence"/>
</dbReference>
<keyword evidence="4" id="KW-1185">Reference proteome</keyword>
<evidence type="ECO:0000259" key="2">
    <source>
        <dbReference type="SMART" id="SM00460"/>
    </source>
</evidence>
<dbReference type="InterPro" id="IPR002931">
    <property type="entry name" value="Transglutaminase-like"/>
</dbReference>
<accession>A0AAE3DVB3</accession>
<protein>
    <recommendedName>
        <fullName evidence="2">Transglutaminase-like domain-containing protein</fullName>
    </recommendedName>
</protein>
<name>A0AAE3DVB3_9FIRM</name>
<keyword evidence="1" id="KW-0732">Signal</keyword>
<proteinExistence type="predicted"/>
<dbReference type="EMBL" id="JAJEPR010000040">
    <property type="protein sequence ID" value="MCC2191155.1"/>
    <property type="molecule type" value="Genomic_DNA"/>
</dbReference>
<evidence type="ECO:0000256" key="1">
    <source>
        <dbReference type="SAM" id="SignalP"/>
    </source>
</evidence>